<keyword evidence="4 6" id="KW-1133">Transmembrane helix</keyword>
<name>A5EWU1_DICNV</name>
<dbReference type="PANTHER" id="PTHR43483:SF3">
    <property type="entry name" value="MEMBRANE TRANSPORTER PROTEIN HI_0806-RELATED"/>
    <property type="match status" value="1"/>
</dbReference>
<feature type="transmembrane region" description="Helical" evidence="6">
    <location>
        <begin position="245"/>
        <end position="263"/>
    </location>
</feature>
<keyword evidence="8" id="KW-1185">Reference proteome</keyword>
<feature type="transmembrane region" description="Helical" evidence="6">
    <location>
        <begin position="74"/>
        <end position="97"/>
    </location>
</feature>
<dbReference type="InterPro" id="IPR002781">
    <property type="entry name" value="TM_pro_TauE-like"/>
</dbReference>
<dbReference type="GO" id="GO:0005886">
    <property type="term" value="C:plasma membrane"/>
    <property type="evidence" value="ECO:0007669"/>
    <property type="project" value="UniProtKB-SubCell"/>
</dbReference>
<keyword evidence="3 6" id="KW-0812">Transmembrane</keyword>
<dbReference type="AlphaFoldDB" id="A5EWU1"/>
<dbReference type="eggNOG" id="COG0730">
    <property type="taxonomic scope" value="Bacteria"/>
</dbReference>
<evidence type="ECO:0000256" key="2">
    <source>
        <dbReference type="ARBA" id="ARBA00009142"/>
    </source>
</evidence>
<dbReference type="KEGG" id="dno:DNO_0075"/>
<evidence type="ECO:0000256" key="5">
    <source>
        <dbReference type="ARBA" id="ARBA00023136"/>
    </source>
</evidence>
<dbReference type="RefSeq" id="WP_011927827.1">
    <property type="nucleotide sequence ID" value="NC_009446.1"/>
</dbReference>
<dbReference type="Proteomes" id="UP000000248">
    <property type="component" value="Chromosome"/>
</dbReference>
<comment type="similarity">
    <text evidence="2 6">Belongs to the 4-toluene sulfonate uptake permease (TSUP) (TC 2.A.102) family.</text>
</comment>
<gene>
    <name evidence="7" type="ordered locus">DNO_0075</name>
</gene>
<proteinExistence type="inferred from homology"/>
<organism evidence="7 8">
    <name type="scientific">Dichelobacter nodosus (strain VCS1703A)</name>
    <dbReference type="NCBI Taxonomy" id="246195"/>
    <lineage>
        <taxon>Bacteria</taxon>
        <taxon>Pseudomonadati</taxon>
        <taxon>Pseudomonadota</taxon>
        <taxon>Gammaproteobacteria</taxon>
        <taxon>Cardiobacteriales</taxon>
        <taxon>Cardiobacteriaceae</taxon>
        <taxon>Dichelobacter</taxon>
    </lineage>
</organism>
<keyword evidence="5 6" id="KW-0472">Membrane</keyword>
<protein>
    <recommendedName>
        <fullName evidence="6">Probable membrane transporter protein</fullName>
    </recommendedName>
</protein>
<sequence length="265" mass="27833">MLMMICAGAVAGLLAGLFGIGGGMILVPAILTIMNSQNIPSHGYAQHLAIGSSFAVMMFTSFSSTYAQYRKKSVAWQAFFALAPALVLGAIVGAVVAQYVPNFALQIIFVIFATTVAVRSLLNITPKATHQLPKNHILWAIGTFFGILSSLVGIGGGSLVVPFLVYCNIDIHRAVGTSSALGWIIAITGAVGYAFSGFSVPDLPPHSLGFIYLPVVPILALTTVIFAPIGVRLSHRLSSPALKKGFGILLLFIAGKMLLRVFASA</sequence>
<evidence type="ECO:0000256" key="3">
    <source>
        <dbReference type="ARBA" id="ARBA00022692"/>
    </source>
</evidence>
<evidence type="ECO:0000256" key="1">
    <source>
        <dbReference type="ARBA" id="ARBA00004141"/>
    </source>
</evidence>
<accession>A5EWU1</accession>
<reference evidence="7 8" key="1">
    <citation type="journal article" date="2007" name="Nat. Biotechnol.">
        <title>Genome sequence and identification of candidate vaccine antigens from the animal pathogen Dichelobacter nodosus.</title>
        <authorList>
            <person name="Myers G.S."/>
            <person name="Parker D."/>
            <person name="Al-Hasani K."/>
            <person name="Kennan R.M."/>
            <person name="Seemann T."/>
            <person name="Ren Q."/>
            <person name="Badger J.H."/>
            <person name="Selengut J.D."/>
            <person name="Deboy R.T."/>
            <person name="Tettelin H."/>
            <person name="Boyce J.D."/>
            <person name="McCarl V.P."/>
            <person name="Han X."/>
            <person name="Nelson W.C."/>
            <person name="Madupu R."/>
            <person name="Mohamoud Y."/>
            <person name="Holley T."/>
            <person name="Fedorova N."/>
            <person name="Khouri H."/>
            <person name="Bottomley S.P."/>
            <person name="Whittington R.J."/>
            <person name="Adler B."/>
            <person name="Songer J.G."/>
            <person name="Rood J.I."/>
            <person name="Paulsen I.T."/>
        </authorList>
    </citation>
    <scope>NUCLEOTIDE SEQUENCE [LARGE SCALE GENOMIC DNA]</scope>
    <source>
        <strain evidence="7 8">VCS1703A</strain>
    </source>
</reference>
<keyword evidence="6" id="KW-1003">Cell membrane</keyword>
<feature type="transmembrane region" description="Helical" evidence="6">
    <location>
        <begin position="180"/>
        <end position="198"/>
    </location>
</feature>
<dbReference type="Pfam" id="PF01925">
    <property type="entry name" value="TauE"/>
    <property type="match status" value="1"/>
</dbReference>
<evidence type="ECO:0000256" key="4">
    <source>
        <dbReference type="ARBA" id="ARBA00022989"/>
    </source>
</evidence>
<feature type="transmembrane region" description="Helical" evidence="6">
    <location>
        <begin position="103"/>
        <end position="125"/>
    </location>
</feature>
<evidence type="ECO:0000313" key="8">
    <source>
        <dbReference type="Proteomes" id="UP000000248"/>
    </source>
</evidence>
<comment type="subcellular location">
    <subcellularLocation>
        <location evidence="6">Cell membrane</location>
        <topology evidence="6">Multi-pass membrane protein</topology>
    </subcellularLocation>
    <subcellularLocation>
        <location evidence="1">Membrane</location>
        <topology evidence="1">Multi-pass membrane protein</topology>
    </subcellularLocation>
</comment>
<evidence type="ECO:0000256" key="6">
    <source>
        <dbReference type="RuleBase" id="RU363041"/>
    </source>
</evidence>
<dbReference type="PANTHER" id="PTHR43483">
    <property type="entry name" value="MEMBRANE TRANSPORTER PROTEIN HI_0806-RELATED"/>
    <property type="match status" value="1"/>
</dbReference>
<dbReference type="HOGENOM" id="CLU_045498_6_0_6"/>
<feature type="transmembrane region" description="Helical" evidence="6">
    <location>
        <begin position="137"/>
        <end position="160"/>
    </location>
</feature>
<evidence type="ECO:0000313" key="7">
    <source>
        <dbReference type="EMBL" id="ABQ14306.1"/>
    </source>
</evidence>
<feature type="transmembrane region" description="Helical" evidence="6">
    <location>
        <begin position="210"/>
        <end position="233"/>
    </location>
</feature>
<feature type="transmembrane region" description="Helical" evidence="6">
    <location>
        <begin position="43"/>
        <end position="62"/>
    </location>
</feature>
<dbReference type="OrthoDB" id="457670at2"/>
<dbReference type="EMBL" id="CP000513">
    <property type="protein sequence ID" value="ABQ14306.1"/>
    <property type="molecule type" value="Genomic_DNA"/>
</dbReference>
<dbReference type="STRING" id="246195.DNO_0075"/>